<dbReference type="Gene3D" id="3.40.50.10860">
    <property type="entry name" value="Leucine Dehydrogenase, chain A, domain 1"/>
    <property type="match status" value="1"/>
</dbReference>
<dbReference type="PANTHER" id="PTHR48099">
    <property type="entry name" value="C-1-TETRAHYDROFOLATE SYNTHASE, CYTOPLASMIC-RELATED"/>
    <property type="match status" value="1"/>
</dbReference>
<dbReference type="AlphaFoldDB" id="A0A2N6UJA5"/>
<dbReference type="GO" id="GO:0035999">
    <property type="term" value="P:tetrahydrofolate interconversion"/>
    <property type="evidence" value="ECO:0007669"/>
    <property type="project" value="TreeGrafter"/>
</dbReference>
<dbReference type="GO" id="GO:0005829">
    <property type="term" value="C:cytosol"/>
    <property type="evidence" value="ECO:0007669"/>
    <property type="project" value="TreeGrafter"/>
</dbReference>
<dbReference type="InterPro" id="IPR020631">
    <property type="entry name" value="THF_DH/CycHdrlase_NAD-bd_dom"/>
</dbReference>
<dbReference type="GO" id="GO:0004477">
    <property type="term" value="F:methenyltetrahydrofolate cyclohydrolase activity"/>
    <property type="evidence" value="ECO:0007669"/>
    <property type="project" value="UniProtKB-EC"/>
</dbReference>
<evidence type="ECO:0000259" key="4">
    <source>
        <dbReference type="Pfam" id="PF02882"/>
    </source>
</evidence>
<organism evidence="5 6">
    <name type="scientific">Anaerococcus hydrogenalis</name>
    <dbReference type="NCBI Taxonomy" id="33029"/>
    <lineage>
        <taxon>Bacteria</taxon>
        <taxon>Bacillati</taxon>
        <taxon>Bacillota</taxon>
        <taxon>Tissierellia</taxon>
        <taxon>Tissierellales</taxon>
        <taxon>Peptoniphilaceae</taxon>
        <taxon>Anaerococcus</taxon>
    </lineage>
</organism>
<dbReference type="Gene3D" id="3.40.50.720">
    <property type="entry name" value="NAD(P)-binding Rossmann-like Domain"/>
    <property type="match status" value="1"/>
</dbReference>
<keyword evidence="2" id="KW-0028">Amino-acid biosynthesis</keyword>
<dbReference type="SUPFAM" id="SSF53223">
    <property type="entry name" value="Aminoacid dehydrogenase-like, N-terminal domain"/>
    <property type="match status" value="1"/>
</dbReference>
<evidence type="ECO:0000256" key="3">
    <source>
        <dbReference type="ARBA" id="ARBA00023102"/>
    </source>
</evidence>
<dbReference type="PANTHER" id="PTHR48099:SF5">
    <property type="entry name" value="C-1-TETRAHYDROFOLATE SYNTHASE, CYTOPLASMIC"/>
    <property type="match status" value="1"/>
</dbReference>
<dbReference type="Proteomes" id="UP000235658">
    <property type="component" value="Unassembled WGS sequence"/>
</dbReference>
<dbReference type="GO" id="GO:0000105">
    <property type="term" value="P:L-histidine biosynthetic process"/>
    <property type="evidence" value="ECO:0007669"/>
    <property type="project" value="UniProtKB-KW"/>
</dbReference>
<dbReference type="Pfam" id="PF02882">
    <property type="entry name" value="THF_DHG_CYH_C"/>
    <property type="match status" value="1"/>
</dbReference>
<feature type="domain" description="Tetrahydrofolate dehydrogenase/cyclohydrolase NAD(P)-binding" evidence="4">
    <location>
        <begin position="126"/>
        <end position="260"/>
    </location>
</feature>
<dbReference type="PRINTS" id="PR00085">
    <property type="entry name" value="THFDHDRGNASE"/>
</dbReference>
<sequence>MKIINSKDIKNKLIKKINIAKKNKKLLIISQGKNPSVLSYKNAILKRCSEFGIEYVDGNFDDNKNHLDIVNYCNNLKNIGGFIILQPLSINTDLAYLRENMPFYDLDGFRYDSLGKIMGKNFKNLPQTARSIIKFIDYMDIDLKGKDIIIANSTNVIGKPLSMYLNYKKATVTLFNSKTINQKEKIKRADIFISAIGKANFYNSDYFRDGQILIDAGTSFVDGKMYGDIDYDSLENLNIDIVTCKNGVGSITTLSLIESLLFDS</sequence>
<dbReference type="EC" id="3.5.4.9" evidence="1"/>
<reference evidence="5 6" key="1">
    <citation type="submission" date="2017-09" db="EMBL/GenBank/DDBJ databases">
        <title>Bacterial strain isolated from the female urinary microbiota.</title>
        <authorList>
            <person name="Thomas-White K."/>
            <person name="Kumar N."/>
            <person name="Forster S."/>
            <person name="Putonti C."/>
            <person name="Lawley T."/>
            <person name="Wolfe A.J."/>
        </authorList>
    </citation>
    <scope>NUCLEOTIDE SEQUENCE [LARGE SCALE GENOMIC DNA]</scope>
    <source>
        <strain evidence="5 6">UMB0204</strain>
    </source>
</reference>
<protein>
    <recommendedName>
        <fullName evidence="1">methenyltetrahydrofolate cyclohydrolase</fullName>
        <ecNumber evidence="1">3.5.4.9</ecNumber>
    </recommendedName>
</protein>
<dbReference type="InterPro" id="IPR000672">
    <property type="entry name" value="THF_DH/CycHdrlase"/>
</dbReference>
<dbReference type="RefSeq" id="WP_102197721.1">
    <property type="nucleotide sequence ID" value="NZ_PNHP01000002.1"/>
</dbReference>
<dbReference type="EMBL" id="PNHP01000002">
    <property type="protein sequence ID" value="PMC81743.1"/>
    <property type="molecule type" value="Genomic_DNA"/>
</dbReference>
<accession>A0A2N6UJA5</accession>
<evidence type="ECO:0000313" key="6">
    <source>
        <dbReference type="Proteomes" id="UP000235658"/>
    </source>
</evidence>
<evidence type="ECO:0000256" key="1">
    <source>
        <dbReference type="ARBA" id="ARBA00012776"/>
    </source>
</evidence>
<comment type="caution">
    <text evidence="5">The sequence shown here is derived from an EMBL/GenBank/DDBJ whole genome shotgun (WGS) entry which is preliminary data.</text>
</comment>
<dbReference type="GO" id="GO:0004488">
    <property type="term" value="F:methylenetetrahydrofolate dehydrogenase (NADP+) activity"/>
    <property type="evidence" value="ECO:0007669"/>
    <property type="project" value="InterPro"/>
</dbReference>
<dbReference type="InterPro" id="IPR036291">
    <property type="entry name" value="NAD(P)-bd_dom_sf"/>
</dbReference>
<proteinExistence type="predicted"/>
<gene>
    <name evidence="5" type="ORF">CJ192_03015</name>
</gene>
<dbReference type="InterPro" id="IPR046346">
    <property type="entry name" value="Aminoacid_DH-like_N_sf"/>
</dbReference>
<dbReference type="SUPFAM" id="SSF51735">
    <property type="entry name" value="NAD(P)-binding Rossmann-fold domains"/>
    <property type="match status" value="1"/>
</dbReference>
<keyword evidence="3" id="KW-0368">Histidine biosynthesis</keyword>
<evidence type="ECO:0000313" key="5">
    <source>
        <dbReference type="EMBL" id="PMC81743.1"/>
    </source>
</evidence>
<name>A0A2N6UJA5_9FIRM</name>
<evidence type="ECO:0000256" key="2">
    <source>
        <dbReference type="ARBA" id="ARBA00022605"/>
    </source>
</evidence>
<dbReference type="GeneID" id="84578153"/>